<name>A0A327NIN2_9BACT</name>
<keyword evidence="2" id="KW-1185">Reference proteome</keyword>
<reference evidence="1 2" key="1">
    <citation type="submission" date="2018-06" db="EMBL/GenBank/DDBJ databases">
        <title>Spirosoma sp. HMF3257 Genome sequencing and assembly.</title>
        <authorList>
            <person name="Kang H."/>
            <person name="Cha I."/>
            <person name="Kim H."/>
            <person name="Kang J."/>
            <person name="Joh K."/>
        </authorList>
    </citation>
    <scope>NUCLEOTIDE SEQUENCE [LARGE SCALE GENOMIC DNA]</scope>
    <source>
        <strain evidence="1 2">HMF3257</strain>
    </source>
</reference>
<dbReference type="OrthoDB" id="9785375at2"/>
<dbReference type="Proteomes" id="UP000249016">
    <property type="component" value="Unassembled WGS sequence"/>
</dbReference>
<dbReference type="EMBL" id="QLII01000001">
    <property type="protein sequence ID" value="RAI74705.1"/>
    <property type="molecule type" value="Genomic_DNA"/>
</dbReference>
<gene>
    <name evidence="1" type="ORF">HMF3257_11340</name>
</gene>
<comment type="caution">
    <text evidence="1">The sequence shown here is derived from an EMBL/GenBank/DDBJ whole genome shotgun (WGS) entry which is preliminary data.</text>
</comment>
<proteinExistence type="predicted"/>
<evidence type="ECO:0000313" key="1">
    <source>
        <dbReference type="EMBL" id="RAI74705.1"/>
    </source>
</evidence>
<sequence>MKEYPEFKRLKSINQMVTYAPSQSYWKTAFDKTYSGKIDTWDYQWVFTIWKHQGLCIIPNQNLITNIGFGEGATNTLTDSEFANLPTVPIEVNQMSHPSNLVLNKEALTYAFAQFYQLPSWWKSKIKSLMKALYQGDFSKIQTKLKELTTMSNL</sequence>
<dbReference type="RefSeq" id="WP_111342238.1">
    <property type="nucleotide sequence ID" value="NZ_QLII01000001.1"/>
</dbReference>
<protein>
    <submittedName>
        <fullName evidence="1">Uncharacterized protein</fullName>
    </submittedName>
</protein>
<organism evidence="1 2">
    <name type="scientific">Spirosoma telluris</name>
    <dbReference type="NCBI Taxonomy" id="2183553"/>
    <lineage>
        <taxon>Bacteria</taxon>
        <taxon>Pseudomonadati</taxon>
        <taxon>Bacteroidota</taxon>
        <taxon>Cytophagia</taxon>
        <taxon>Cytophagales</taxon>
        <taxon>Cytophagaceae</taxon>
        <taxon>Spirosoma</taxon>
    </lineage>
</organism>
<accession>A0A327NIN2</accession>
<evidence type="ECO:0000313" key="2">
    <source>
        <dbReference type="Proteomes" id="UP000249016"/>
    </source>
</evidence>
<dbReference type="AlphaFoldDB" id="A0A327NIN2"/>